<comment type="caution">
    <text evidence="4">The sequence shown here is derived from an EMBL/GenBank/DDBJ whole genome shotgun (WGS) entry which is preliminary data.</text>
</comment>
<evidence type="ECO:0000259" key="3">
    <source>
        <dbReference type="PROSITE" id="PS51272"/>
    </source>
</evidence>
<evidence type="ECO:0000313" key="4">
    <source>
        <dbReference type="EMBL" id="MDH5162032.1"/>
    </source>
</evidence>
<dbReference type="PANTHER" id="PTHR43308">
    <property type="entry name" value="OUTER MEMBRANE PROTEIN ALPHA-RELATED"/>
    <property type="match status" value="1"/>
</dbReference>
<dbReference type="Pfam" id="PF00395">
    <property type="entry name" value="SLH"/>
    <property type="match status" value="3"/>
</dbReference>
<evidence type="ECO:0000313" key="5">
    <source>
        <dbReference type="Proteomes" id="UP001159179"/>
    </source>
</evidence>
<gene>
    <name evidence="4" type="ORF">P5X88_13870</name>
</gene>
<sequence>MAKKSRKVFATTATAALVASAVAPIASSAAGFSDVTKPEYKTAIDALAEAGILNGYENGTFKPENKVTRGEVAKVITLIRHLEEGTKTPFKDVKDGYWSTQYINSLYAAKLVNGYEDGTFKPEGNVTRAEFAKLVVDAYGLTLTNAATPFTDVKAGNWATPYIQTAYANGLIKGVTASKFDPSAPIKRGDLAILLHRADSKFGDVIGNNFPGVELVKATNNTTVEVTFKNEVDAKDVQAAKFSIEGLTVSNAAVKQTDSKTVVLTTSAQEGGKQYTVKSGSATLGKFIGASAVVPSAIKVTTTSLQGVIGKEVTLKAQVTVEEGKSKAGIPVTFNIVNTKSDLNSKIEVEALTDENGVASYSYTRYYDSEDNVTAYATSKSSVNSAGKVYWAKATQLGISEITAGNELANNTKKSYKVTGKANTTYYVAIKENIGVTPDKITNVMVQSHKDNDFVTPYELSTGKDVYATVTTNASGEGSFTVYGSNLSATPVVYLPSSVNTSATDYSYSALALQAEAPTVKFSQMDKLAIKVTAEGVTNSAEYLNTPTTYDGNSIGGRTYSVTVTDKDGKLAPEGTTAYVKFEAGNINGDVYFSTGTANFEKVTEGSIKAITVGKEGKASFRVAGKGATTFVKPTVFLNTAGKTAPVELDKTDVQTVAEVTYFKSPVVTNATLKVTDVYGRTVTSLEAGKDAYFTYQSVDQNGFDYRPNGYNSTGQTTQVVWKPVTQPDGSIVYVQEIVTIPGSTVYEYTLAFDVTSTFGNAKVMDAAGNVLNPSQNAGSTKTYQVKSDATGKAIVRVTSESADTVSVNVTGASNILPTQTASVSFTNSASVPSLYTGVVESFDTVKQTLKFEGKNPISYVGDKVVYRNVNNQPIANADDFAAELGNAAGPVKVTYEVKDGVTTFYIISIGANGGGPVDTGTVGAKALAAAIKAAEDASIKEEDYTAASWKVFADALKEAKGVSDTAPDATKSAAAKKLSDAQTALKTKDAASAPTASAVSTDDKEITITFSSNVTVAAGQKITIDGQEGTVAEVTNDKKVKVSFTTAPTIAGQGTISVTANATETNKAGDFTYQVKFDPAATPKWAVTVTP</sequence>
<proteinExistence type="predicted"/>
<feature type="signal peptide" evidence="2">
    <location>
        <begin position="1"/>
        <end position="29"/>
    </location>
</feature>
<evidence type="ECO:0000256" key="2">
    <source>
        <dbReference type="SAM" id="SignalP"/>
    </source>
</evidence>
<dbReference type="AlphaFoldDB" id="A0AAW6SXS5"/>
<dbReference type="EMBL" id="JAROYP010000007">
    <property type="protein sequence ID" value="MDH5162032.1"/>
    <property type="molecule type" value="Genomic_DNA"/>
</dbReference>
<organism evidence="4 5">
    <name type="scientific">Heyndrickxia oleronia</name>
    <dbReference type="NCBI Taxonomy" id="38875"/>
    <lineage>
        <taxon>Bacteria</taxon>
        <taxon>Bacillati</taxon>
        <taxon>Bacillota</taxon>
        <taxon>Bacilli</taxon>
        <taxon>Bacillales</taxon>
        <taxon>Bacillaceae</taxon>
        <taxon>Heyndrickxia</taxon>
    </lineage>
</organism>
<accession>A0AAW6SXS5</accession>
<dbReference type="InterPro" id="IPR014755">
    <property type="entry name" value="Cu-Rt/internalin_Ig-like"/>
</dbReference>
<feature type="domain" description="SLH" evidence="3">
    <location>
        <begin position="86"/>
        <end position="149"/>
    </location>
</feature>
<dbReference type="PANTHER" id="PTHR43308:SF5">
    <property type="entry name" value="S-LAYER PROTEIN _ PEPTIDOGLYCAN ENDO-BETA-N-ACETYLGLUCOSAMINIDASE"/>
    <property type="match status" value="1"/>
</dbReference>
<dbReference type="InterPro" id="IPR051465">
    <property type="entry name" value="Cell_Envelope_Struct_Comp"/>
</dbReference>
<protein>
    <submittedName>
        <fullName evidence="4">S-layer homology domain-containing protein</fullName>
    </submittedName>
</protein>
<dbReference type="Gene3D" id="1.20.1270.90">
    <property type="entry name" value="AF1782-like"/>
    <property type="match status" value="1"/>
</dbReference>
<reference evidence="4" key="1">
    <citation type="submission" date="2023-03" db="EMBL/GenBank/DDBJ databases">
        <title>Bacterial isolates from washroom surfaces on a university campus.</title>
        <authorList>
            <person name="Holman D.B."/>
            <person name="Gzyl K.E."/>
            <person name="Taheri A.E."/>
        </authorList>
    </citation>
    <scope>NUCLEOTIDE SEQUENCE</scope>
    <source>
        <strain evidence="4">RD03</strain>
    </source>
</reference>
<dbReference type="RefSeq" id="WP_280617059.1">
    <property type="nucleotide sequence ID" value="NZ_JAROYP010000007.1"/>
</dbReference>
<name>A0AAW6SXS5_9BACI</name>
<dbReference type="Proteomes" id="UP001159179">
    <property type="component" value="Unassembled WGS sequence"/>
</dbReference>
<feature type="domain" description="SLH" evidence="3">
    <location>
        <begin position="150"/>
        <end position="209"/>
    </location>
</feature>
<dbReference type="InterPro" id="IPR001119">
    <property type="entry name" value="SLH_dom"/>
</dbReference>
<dbReference type="Gene3D" id="2.60.40.1220">
    <property type="match status" value="1"/>
</dbReference>
<feature type="chain" id="PRO_5043543588" evidence="2">
    <location>
        <begin position="30"/>
        <end position="1092"/>
    </location>
</feature>
<evidence type="ECO:0000256" key="1">
    <source>
        <dbReference type="ARBA" id="ARBA00022729"/>
    </source>
</evidence>
<feature type="domain" description="SLH" evidence="3">
    <location>
        <begin position="27"/>
        <end position="85"/>
    </location>
</feature>
<dbReference type="PROSITE" id="PS51272">
    <property type="entry name" value="SLH"/>
    <property type="match status" value="3"/>
</dbReference>
<keyword evidence="1 2" id="KW-0732">Signal</keyword>